<dbReference type="GO" id="GO:0009253">
    <property type="term" value="P:peptidoglycan catabolic process"/>
    <property type="evidence" value="ECO:0007669"/>
    <property type="project" value="InterPro"/>
</dbReference>
<evidence type="ECO:0000259" key="5">
    <source>
        <dbReference type="SMART" id="SM00644"/>
    </source>
</evidence>
<protein>
    <submittedName>
        <fullName evidence="7">Peptidoglycan-recognition protein SB2 isoform X2</fullName>
    </submittedName>
</protein>
<dbReference type="Gene3D" id="3.40.80.10">
    <property type="entry name" value="Peptidoglycan recognition protein-like"/>
    <property type="match status" value="1"/>
</dbReference>
<gene>
    <name evidence="7" type="primary">LOC108043415</name>
</gene>
<dbReference type="RefSeq" id="XP_016977610.1">
    <property type="nucleotide sequence ID" value="XM_017122121.1"/>
</dbReference>
<dbReference type="RefSeq" id="XP_016977610.2">
    <property type="nucleotide sequence ID" value="XM_017122121.2"/>
</dbReference>
<dbReference type="SMART" id="SM00701">
    <property type="entry name" value="PGRP"/>
    <property type="match status" value="1"/>
</dbReference>
<keyword evidence="4" id="KW-0732">Signal</keyword>
<sequence length="165" mass="17807">MKLQLALLVFGLTLALGQIVPRRSWCPAPLSPRLPRLSVPVRLIIIHHTATASCSNPHQCQSVLRQIRADHLRRKFRDIGYNFLIGGDGRIYEGLGFGIRGEHAPNYNSQSIGIAFIGNFQNAASCPNDHPNRCAASPGSAQLCSCGTLPNEGHCLPGKTSSGRA</sequence>
<keyword evidence="3" id="KW-0391">Immunity</keyword>
<dbReference type="GO" id="GO:0045087">
    <property type="term" value="P:innate immune response"/>
    <property type="evidence" value="ECO:0007669"/>
    <property type="project" value="UniProtKB-KW"/>
</dbReference>
<organism evidence="7">
    <name type="scientific">Drosophila rhopaloa</name>
    <name type="common">Fruit fly</name>
    <dbReference type="NCBI Taxonomy" id="1041015"/>
    <lineage>
        <taxon>Eukaryota</taxon>
        <taxon>Metazoa</taxon>
        <taxon>Ecdysozoa</taxon>
        <taxon>Arthropoda</taxon>
        <taxon>Hexapoda</taxon>
        <taxon>Insecta</taxon>
        <taxon>Pterygota</taxon>
        <taxon>Neoptera</taxon>
        <taxon>Endopterygota</taxon>
        <taxon>Diptera</taxon>
        <taxon>Brachycera</taxon>
        <taxon>Muscomorpha</taxon>
        <taxon>Ephydroidea</taxon>
        <taxon>Drosophilidae</taxon>
        <taxon>Drosophila</taxon>
        <taxon>Sophophora</taxon>
    </lineage>
</organism>
<dbReference type="AlphaFoldDB" id="A0A6P4EHF8"/>
<feature type="chain" id="PRO_5028402395" evidence="4">
    <location>
        <begin position="18"/>
        <end position="165"/>
    </location>
</feature>
<feature type="signal peptide" evidence="4">
    <location>
        <begin position="1"/>
        <end position="17"/>
    </location>
</feature>
<evidence type="ECO:0000259" key="6">
    <source>
        <dbReference type="SMART" id="SM00701"/>
    </source>
</evidence>
<feature type="domain" description="N-acetylmuramoyl-L-alanine amidase" evidence="5">
    <location>
        <begin position="31"/>
        <end position="165"/>
    </location>
</feature>
<evidence type="ECO:0000256" key="1">
    <source>
        <dbReference type="ARBA" id="ARBA00007553"/>
    </source>
</evidence>
<dbReference type="SMART" id="SM00644">
    <property type="entry name" value="Ami_2"/>
    <property type="match status" value="1"/>
</dbReference>
<dbReference type="InterPro" id="IPR036505">
    <property type="entry name" value="Amidase/PGRP_sf"/>
</dbReference>
<evidence type="ECO:0000256" key="2">
    <source>
        <dbReference type="ARBA" id="ARBA00022588"/>
    </source>
</evidence>
<evidence type="ECO:0000256" key="4">
    <source>
        <dbReference type="SAM" id="SignalP"/>
    </source>
</evidence>
<proteinExistence type="inferred from homology"/>
<name>A0A6P4EHF8_DRORH</name>
<dbReference type="GO" id="GO:0008270">
    <property type="term" value="F:zinc ion binding"/>
    <property type="evidence" value="ECO:0007669"/>
    <property type="project" value="InterPro"/>
</dbReference>
<dbReference type="PANTHER" id="PTHR11022">
    <property type="entry name" value="PEPTIDOGLYCAN RECOGNITION PROTEIN"/>
    <property type="match status" value="1"/>
</dbReference>
<dbReference type="InterPro" id="IPR015510">
    <property type="entry name" value="PGRP"/>
</dbReference>
<comment type="similarity">
    <text evidence="1">Belongs to the N-acetylmuramoyl-L-alanine amidase 2 family.</text>
</comment>
<dbReference type="GO" id="GO:0008745">
    <property type="term" value="F:N-acetylmuramoyl-L-alanine amidase activity"/>
    <property type="evidence" value="ECO:0007669"/>
    <property type="project" value="InterPro"/>
</dbReference>
<dbReference type="SUPFAM" id="SSF55846">
    <property type="entry name" value="N-acetylmuramoyl-L-alanine amidase-like"/>
    <property type="match status" value="1"/>
</dbReference>
<accession>A0A6P4EHF8</accession>
<dbReference type="PANTHER" id="PTHR11022:SF75">
    <property type="entry name" value="PEPTIDOGLYCAN-RECOGNITION PROTEIN SB1-RELATED"/>
    <property type="match status" value="1"/>
</dbReference>
<dbReference type="InterPro" id="IPR002502">
    <property type="entry name" value="Amidase_domain"/>
</dbReference>
<dbReference type="InterPro" id="IPR006619">
    <property type="entry name" value="PGRP_domain_met/bac"/>
</dbReference>
<dbReference type="CDD" id="cd06583">
    <property type="entry name" value="PGRP"/>
    <property type="match status" value="1"/>
</dbReference>
<keyword evidence="2" id="KW-0399">Innate immunity</keyword>
<reference evidence="7" key="1">
    <citation type="submission" date="2025-08" db="UniProtKB">
        <authorList>
            <consortium name="RefSeq"/>
        </authorList>
    </citation>
    <scope>IDENTIFICATION</scope>
</reference>
<dbReference type="OrthoDB" id="10001926at2759"/>
<evidence type="ECO:0000313" key="7">
    <source>
        <dbReference type="RefSeq" id="XP_016977610.1"/>
    </source>
</evidence>
<feature type="domain" description="Peptidoglycan recognition protein family" evidence="6">
    <location>
        <begin position="17"/>
        <end position="149"/>
    </location>
</feature>
<evidence type="ECO:0000256" key="3">
    <source>
        <dbReference type="ARBA" id="ARBA00022859"/>
    </source>
</evidence>
<dbReference type="Pfam" id="PF01510">
    <property type="entry name" value="Amidase_2"/>
    <property type="match status" value="1"/>
</dbReference>